<proteinExistence type="predicted"/>
<gene>
    <name evidence="1" type="ORF">ESP57_02635</name>
</gene>
<evidence type="ECO:0000313" key="2">
    <source>
        <dbReference type="Proteomes" id="UP000292935"/>
    </source>
</evidence>
<sequence length="202" mass="22331">MAKLPNVLSIDDLSLAELCAARIDGELMPIGDGWAPVDEPDLPSLRAAAVALRAPRALVVERRSAAWVHGALDAPPMLAQFCVSRTARVALVSVPRVVVREVAIEPDEIIEFPFARCTNVVRTGFDLLREHAEDDGEVESIVTALCRADAKLAARLRRRFDEAIRMPHRSLALDRLDHVDARLVEFDPTEFDRARPAAVSRR</sequence>
<evidence type="ECO:0000313" key="1">
    <source>
        <dbReference type="EMBL" id="RXZ50722.1"/>
    </source>
</evidence>
<evidence type="ECO:0008006" key="3">
    <source>
        <dbReference type="Google" id="ProtNLM"/>
    </source>
</evidence>
<dbReference type="EMBL" id="SDPO01000001">
    <property type="protein sequence ID" value="RXZ50722.1"/>
    <property type="molecule type" value="Genomic_DNA"/>
</dbReference>
<reference evidence="1 2" key="1">
    <citation type="submission" date="2019-01" db="EMBL/GenBank/DDBJ databases">
        <authorList>
            <person name="Li J."/>
        </authorList>
    </citation>
    <scope>NUCLEOTIDE SEQUENCE [LARGE SCALE GENOMIC DNA]</scope>
    <source>
        <strain evidence="1 2">CCUG 35506</strain>
    </source>
</reference>
<dbReference type="Proteomes" id="UP000292935">
    <property type="component" value="Unassembled WGS sequence"/>
</dbReference>
<dbReference type="OrthoDB" id="4802815at2"/>
<protein>
    <recommendedName>
        <fullName evidence="3">AbiEi antitoxin C-terminal domain-containing protein</fullName>
    </recommendedName>
</protein>
<name>A0A4Q2JRM0_9MICO</name>
<accession>A0A4Q2JRM0</accession>
<organism evidence="1 2">
    <name type="scientific">Agromyces fucosus</name>
    <dbReference type="NCBI Taxonomy" id="41985"/>
    <lineage>
        <taxon>Bacteria</taxon>
        <taxon>Bacillati</taxon>
        <taxon>Actinomycetota</taxon>
        <taxon>Actinomycetes</taxon>
        <taxon>Micrococcales</taxon>
        <taxon>Microbacteriaceae</taxon>
        <taxon>Agromyces</taxon>
    </lineage>
</organism>
<keyword evidence="2" id="KW-1185">Reference proteome</keyword>
<comment type="caution">
    <text evidence="1">The sequence shown here is derived from an EMBL/GenBank/DDBJ whole genome shotgun (WGS) entry which is preliminary data.</text>
</comment>
<dbReference type="AlphaFoldDB" id="A0A4Q2JRM0"/>
<dbReference type="RefSeq" id="WP_056009333.1">
    <property type="nucleotide sequence ID" value="NZ_SDPO01000001.1"/>
</dbReference>